<evidence type="ECO:0000313" key="3">
    <source>
        <dbReference type="Proteomes" id="UP000257109"/>
    </source>
</evidence>
<comment type="caution">
    <text evidence="2">The sequence shown here is derived from an EMBL/GenBank/DDBJ whole genome shotgun (WGS) entry which is preliminary data.</text>
</comment>
<dbReference type="PANTHER" id="PTHR42648:SF31">
    <property type="entry name" value="RNA-DIRECTED DNA POLYMERASE"/>
    <property type="match status" value="1"/>
</dbReference>
<sequence>MNPKLIIQLLKALPYQSNASKNSSESLDPHSTNQVYSPSRFHQEEEINGDATDHIFFSLEMFTSHRTIMPNGSKVLASIVGNVQVTRTMLLIDDLSFKMIGSGKLTVGLYILDLHAQVSSRYVMINNSISFIDLALWHFRLGHVSWDRLAILSKQVLYVEVNKVQFTWVVLLKSKSEVASHIQKFISIIENQFNKSVKVIRSDNETKFSMPFFFASKGMIHQFSCVYIPEQNGRA</sequence>
<dbReference type="InterPro" id="IPR036397">
    <property type="entry name" value="RNaseH_sf"/>
</dbReference>
<dbReference type="SUPFAM" id="SSF53098">
    <property type="entry name" value="Ribonuclease H-like"/>
    <property type="match status" value="1"/>
</dbReference>
<evidence type="ECO:0000259" key="1">
    <source>
        <dbReference type="Pfam" id="PF13976"/>
    </source>
</evidence>
<organism evidence="2 3">
    <name type="scientific">Mucuna pruriens</name>
    <name type="common">Velvet bean</name>
    <name type="synonym">Dolichos pruriens</name>
    <dbReference type="NCBI Taxonomy" id="157652"/>
    <lineage>
        <taxon>Eukaryota</taxon>
        <taxon>Viridiplantae</taxon>
        <taxon>Streptophyta</taxon>
        <taxon>Embryophyta</taxon>
        <taxon>Tracheophyta</taxon>
        <taxon>Spermatophyta</taxon>
        <taxon>Magnoliopsida</taxon>
        <taxon>eudicotyledons</taxon>
        <taxon>Gunneridae</taxon>
        <taxon>Pentapetalae</taxon>
        <taxon>rosids</taxon>
        <taxon>fabids</taxon>
        <taxon>Fabales</taxon>
        <taxon>Fabaceae</taxon>
        <taxon>Papilionoideae</taxon>
        <taxon>50 kb inversion clade</taxon>
        <taxon>NPAAA clade</taxon>
        <taxon>indigoferoid/millettioid clade</taxon>
        <taxon>Phaseoleae</taxon>
        <taxon>Mucuna</taxon>
    </lineage>
</organism>
<feature type="non-terminal residue" evidence="2">
    <location>
        <position position="1"/>
    </location>
</feature>
<dbReference type="InterPro" id="IPR012337">
    <property type="entry name" value="RNaseH-like_sf"/>
</dbReference>
<dbReference type="Pfam" id="PF13976">
    <property type="entry name" value="gag_pre-integrs"/>
    <property type="match status" value="1"/>
</dbReference>
<gene>
    <name evidence="2" type="ORF">CR513_43061</name>
</gene>
<feature type="domain" description="GAG-pre-integrase" evidence="1">
    <location>
        <begin position="108"/>
        <end position="159"/>
    </location>
</feature>
<proteinExistence type="predicted"/>
<dbReference type="Gene3D" id="3.30.420.10">
    <property type="entry name" value="Ribonuclease H-like superfamily/Ribonuclease H"/>
    <property type="match status" value="1"/>
</dbReference>
<evidence type="ECO:0000313" key="2">
    <source>
        <dbReference type="EMBL" id="RDX76897.1"/>
    </source>
</evidence>
<dbReference type="PANTHER" id="PTHR42648">
    <property type="entry name" value="TRANSPOSASE, PUTATIVE-RELATED"/>
    <property type="match status" value="1"/>
</dbReference>
<protein>
    <recommendedName>
        <fullName evidence="1">GAG-pre-integrase domain-containing protein</fullName>
    </recommendedName>
</protein>
<dbReference type="GO" id="GO:0003676">
    <property type="term" value="F:nucleic acid binding"/>
    <property type="evidence" value="ECO:0007669"/>
    <property type="project" value="InterPro"/>
</dbReference>
<accession>A0A371FF19</accession>
<dbReference type="EMBL" id="QJKJ01009348">
    <property type="protein sequence ID" value="RDX76897.1"/>
    <property type="molecule type" value="Genomic_DNA"/>
</dbReference>
<dbReference type="OrthoDB" id="1749397at2759"/>
<reference evidence="2" key="1">
    <citation type="submission" date="2018-05" db="EMBL/GenBank/DDBJ databases">
        <title>Draft genome of Mucuna pruriens seed.</title>
        <authorList>
            <person name="Nnadi N.E."/>
            <person name="Vos R."/>
            <person name="Hasami M.H."/>
            <person name="Devisetty U.K."/>
            <person name="Aguiy J.C."/>
        </authorList>
    </citation>
    <scope>NUCLEOTIDE SEQUENCE [LARGE SCALE GENOMIC DNA]</scope>
    <source>
        <strain evidence="2">JCA_2017</strain>
    </source>
</reference>
<name>A0A371FF19_MUCPR</name>
<dbReference type="InterPro" id="IPR025724">
    <property type="entry name" value="GAG-pre-integrase_dom"/>
</dbReference>
<dbReference type="Proteomes" id="UP000257109">
    <property type="component" value="Unassembled WGS sequence"/>
</dbReference>
<dbReference type="InterPro" id="IPR039537">
    <property type="entry name" value="Retrotran_Ty1/copia-like"/>
</dbReference>
<dbReference type="AlphaFoldDB" id="A0A371FF19"/>
<keyword evidence="3" id="KW-1185">Reference proteome</keyword>